<accession>A0ABT0NKZ8</accession>
<keyword evidence="3" id="KW-1185">Reference proteome</keyword>
<reference evidence="2 3" key="1">
    <citation type="submission" date="2022-05" db="EMBL/GenBank/DDBJ databases">
        <title>Genome Resource of Streptomyces lavenduligriseus GA1-1, a Strain with Broad-Spectrum Antifungal Activity against Phytopathogenic Fungi.</title>
        <authorList>
            <person name="Qi D."/>
        </authorList>
    </citation>
    <scope>NUCLEOTIDE SEQUENCE [LARGE SCALE GENOMIC DNA]</scope>
    <source>
        <strain evidence="2 3">GA1-1</strain>
    </source>
</reference>
<dbReference type="RefSeq" id="WP_249456757.1">
    <property type="nucleotide sequence ID" value="NZ_JAMCCK010000003.1"/>
</dbReference>
<dbReference type="Proteomes" id="UP001202052">
    <property type="component" value="Unassembled WGS sequence"/>
</dbReference>
<evidence type="ECO:0000259" key="1">
    <source>
        <dbReference type="Pfam" id="PF14206"/>
    </source>
</evidence>
<evidence type="ECO:0000313" key="3">
    <source>
        <dbReference type="Proteomes" id="UP001202052"/>
    </source>
</evidence>
<dbReference type="InterPro" id="IPR025983">
    <property type="entry name" value="Cys_rich_CPCC"/>
</dbReference>
<name>A0ABT0NKZ8_9ACTN</name>
<sequence>MSPVDPSSGPSSGDAARGLVACPCCFQRTLEERADFEICPECGWEDDGQDDSDAHIVRGGPNGRLSLAQARLDYLKEVAGADEESVTRGGEGLWWSEAQRRLAELPDQRSVRPPAPG</sequence>
<proteinExistence type="predicted"/>
<organism evidence="2 3">
    <name type="scientific">Streptomyces lavenduligriseus</name>
    <dbReference type="NCBI Taxonomy" id="67315"/>
    <lineage>
        <taxon>Bacteria</taxon>
        <taxon>Bacillati</taxon>
        <taxon>Actinomycetota</taxon>
        <taxon>Actinomycetes</taxon>
        <taxon>Kitasatosporales</taxon>
        <taxon>Streptomycetaceae</taxon>
        <taxon>Streptomyces</taxon>
    </lineage>
</organism>
<evidence type="ECO:0000313" key="2">
    <source>
        <dbReference type="EMBL" id="MCL3992135.1"/>
    </source>
</evidence>
<protein>
    <recommendedName>
        <fullName evidence="1">Cysteine-rich CPCC domain-containing protein</fullName>
    </recommendedName>
</protein>
<gene>
    <name evidence="2" type="ORF">M4438_01060</name>
</gene>
<feature type="domain" description="Cysteine-rich CPCC" evidence="1">
    <location>
        <begin position="21"/>
        <end position="84"/>
    </location>
</feature>
<dbReference type="Pfam" id="PF14206">
    <property type="entry name" value="Cys_rich_CPCC"/>
    <property type="match status" value="1"/>
</dbReference>
<dbReference type="EMBL" id="JAMCCK010000003">
    <property type="protein sequence ID" value="MCL3992135.1"/>
    <property type="molecule type" value="Genomic_DNA"/>
</dbReference>
<comment type="caution">
    <text evidence="2">The sequence shown here is derived from an EMBL/GenBank/DDBJ whole genome shotgun (WGS) entry which is preliminary data.</text>
</comment>